<sequence>MSRIVAVCTAGVSQTGARWLVAVWSPRHPASSPSDARATRPPDALAVRNSEALIATNPIRHIAFEE</sequence>
<keyword evidence="2" id="KW-1185">Reference proteome</keyword>
<comment type="caution">
    <text evidence="1">The sequence shown here is derived from an EMBL/GenBank/DDBJ whole genome shotgun (WGS) entry which is preliminary data.</text>
</comment>
<dbReference type="AlphaFoldDB" id="A0AAV1J703"/>
<gene>
    <name evidence="1" type="ORF">LNINA_LOCUS4870</name>
</gene>
<organism evidence="1 2">
    <name type="scientific">Leptosia nina</name>
    <dbReference type="NCBI Taxonomy" id="320188"/>
    <lineage>
        <taxon>Eukaryota</taxon>
        <taxon>Metazoa</taxon>
        <taxon>Ecdysozoa</taxon>
        <taxon>Arthropoda</taxon>
        <taxon>Hexapoda</taxon>
        <taxon>Insecta</taxon>
        <taxon>Pterygota</taxon>
        <taxon>Neoptera</taxon>
        <taxon>Endopterygota</taxon>
        <taxon>Lepidoptera</taxon>
        <taxon>Glossata</taxon>
        <taxon>Ditrysia</taxon>
        <taxon>Papilionoidea</taxon>
        <taxon>Pieridae</taxon>
        <taxon>Pierinae</taxon>
        <taxon>Leptosia</taxon>
    </lineage>
</organism>
<evidence type="ECO:0000313" key="1">
    <source>
        <dbReference type="EMBL" id="CAK1545185.1"/>
    </source>
</evidence>
<evidence type="ECO:0000313" key="2">
    <source>
        <dbReference type="Proteomes" id="UP001497472"/>
    </source>
</evidence>
<dbReference type="EMBL" id="CAVLEF010000006">
    <property type="protein sequence ID" value="CAK1545185.1"/>
    <property type="molecule type" value="Genomic_DNA"/>
</dbReference>
<proteinExistence type="predicted"/>
<dbReference type="Proteomes" id="UP001497472">
    <property type="component" value="Unassembled WGS sequence"/>
</dbReference>
<accession>A0AAV1J703</accession>
<protein>
    <submittedName>
        <fullName evidence="1">Uncharacterized protein</fullName>
    </submittedName>
</protein>
<reference evidence="1 2" key="1">
    <citation type="submission" date="2023-11" db="EMBL/GenBank/DDBJ databases">
        <authorList>
            <person name="Okamura Y."/>
        </authorList>
    </citation>
    <scope>NUCLEOTIDE SEQUENCE [LARGE SCALE GENOMIC DNA]</scope>
</reference>
<name>A0AAV1J703_9NEOP</name>